<dbReference type="PANTHER" id="PTHR43422">
    <property type="entry name" value="THIAMINE THIAZOLE SYNTHASE"/>
    <property type="match status" value="1"/>
</dbReference>
<proteinExistence type="predicted"/>
<comment type="caution">
    <text evidence="1">The sequence shown here is derived from an EMBL/GenBank/DDBJ whole genome shotgun (WGS) entry which is preliminary data.</text>
</comment>
<protein>
    <recommendedName>
        <fullName evidence="3">2-polyprenyl-6-methoxyphenol hydroxylase-like oxidoreductase</fullName>
    </recommendedName>
</protein>
<evidence type="ECO:0008006" key="3">
    <source>
        <dbReference type="Google" id="ProtNLM"/>
    </source>
</evidence>
<dbReference type="OrthoDB" id="9790035at2"/>
<dbReference type="SUPFAM" id="SSF51905">
    <property type="entry name" value="FAD/NAD(P)-binding domain"/>
    <property type="match status" value="1"/>
</dbReference>
<reference evidence="2" key="1">
    <citation type="journal article" date="2016" name="Genome Announc.">
        <title>Draft Genome Sequences of Five Rapidly Growing Mycobacterium Species, M. thermoresistibile, M. fortuitum subsp. acetamidolyticum, M. canariasense, M. brisbanense, and M. novocastrense.</title>
        <authorList>
            <person name="Katahira K."/>
            <person name="Ogura Y."/>
            <person name="Gotoh Y."/>
            <person name="Hayashi T."/>
        </authorList>
    </citation>
    <scope>NUCLEOTIDE SEQUENCE [LARGE SCALE GENOMIC DNA]</scope>
    <source>
        <strain evidence="2">JCM15654</strain>
    </source>
</reference>
<reference evidence="2" key="2">
    <citation type="submission" date="2016-02" db="EMBL/GenBank/DDBJ databases">
        <title>Draft genome sequence of five rapidly growing Mycobacterium species.</title>
        <authorList>
            <person name="Katahira K."/>
            <person name="Gotou Y."/>
            <person name="Iida K."/>
            <person name="Ogura Y."/>
            <person name="Hayashi T."/>
        </authorList>
    </citation>
    <scope>NUCLEOTIDE SEQUENCE [LARGE SCALE GENOMIC DNA]</scope>
    <source>
        <strain evidence="2">JCM15654</strain>
    </source>
</reference>
<keyword evidence="2" id="KW-1185">Reference proteome</keyword>
<gene>
    <name evidence="1" type="ORF">RMCB_5701</name>
</gene>
<dbReference type="STRING" id="146020.RMCB_5701"/>
<dbReference type="PANTHER" id="PTHR43422:SF3">
    <property type="entry name" value="THIAMINE THIAZOLE SYNTHASE"/>
    <property type="match status" value="1"/>
</dbReference>
<evidence type="ECO:0000313" key="1">
    <source>
        <dbReference type="EMBL" id="GAS91605.1"/>
    </source>
</evidence>
<dbReference type="EMBL" id="BCSX01000050">
    <property type="protein sequence ID" value="GAS91605.1"/>
    <property type="molecule type" value="Genomic_DNA"/>
</dbReference>
<accession>A0A117I7I4</accession>
<dbReference type="AlphaFoldDB" id="A0A117I7I4"/>
<name>A0A117I7I4_9MYCO</name>
<sequence>MHQAHGHAVVLGAGFAGLLAAGVLAEQFAAVTVVERDRLPDSPIQRRGIPQGRHLHSLLSRGSHALEELHPGILDTLTAAGAHKIDGANLSKVYTRMGPYTMNRTGSLADPDALAIYLASRPFLEFHLRQRIADHPNVTFRDGLDVIGFDTPRADHVAGAQVADRNTGTRSSIAADLVVDALGRSTRTPALLERLGYGPPDERVMPGRGAYYSQLVTMPSGSIRERLVLVQPDRGASRGGLIAYEDDTWMLTVTGPADDFADPPADFADMLALAERFVPRQIIAALRAAKPLGPVQPFRYPGGSWQRYDRMDRFPSGLLVIGDALCRLDPIFGQGMTVAALQALALRDHLAEYGTGAPQLFFGAAARHIGPVWSMNRATAGAGTPQRGLAGRLMSWIRGQVLQAAANDIVITERLMRVSSLIDPPDILRDPVLLGRALMGNLMRRNLFDVSLRAQCLSGAR</sequence>
<dbReference type="RefSeq" id="WP_062831444.1">
    <property type="nucleotide sequence ID" value="NZ_BCSX01000050.1"/>
</dbReference>
<evidence type="ECO:0000313" key="2">
    <source>
        <dbReference type="Proteomes" id="UP000069620"/>
    </source>
</evidence>
<organism evidence="1 2">
    <name type="scientific">Mycolicibacterium brisbanense</name>
    <dbReference type="NCBI Taxonomy" id="146020"/>
    <lineage>
        <taxon>Bacteria</taxon>
        <taxon>Bacillati</taxon>
        <taxon>Actinomycetota</taxon>
        <taxon>Actinomycetes</taxon>
        <taxon>Mycobacteriales</taxon>
        <taxon>Mycobacteriaceae</taxon>
        <taxon>Mycolicibacterium</taxon>
    </lineage>
</organism>
<dbReference type="Gene3D" id="3.50.50.60">
    <property type="entry name" value="FAD/NAD(P)-binding domain"/>
    <property type="match status" value="1"/>
</dbReference>
<dbReference type="InterPro" id="IPR036188">
    <property type="entry name" value="FAD/NAD-bd_sf"/>
</dbReference>
<dbReference type="Proteomes" id="UP000069620">
    <property type="component" value="Unassembled WGS sequence"/>
</dbReference>